<evidence type="ECO:0000313" key="3">
    <source>
        <dbReference type="Proteomes" id="UP000016223"/>
    </source>
</evidence>
<evidence type="ECO:0000256" key="1">
    <source>
        <dbReference type="SAM" id="MobiDB-lite"/>
    </source>
</evidence>
<feature type="region of interest" description="Disordered" evidence="1">
    <location>
        <begin position="115"/>
        <end position="149"/>
    </location>
</feature>
<evidence type="ECO:0000313" key="2">
    <source>
        <dbReference type="EMBL" id="AGU51844.1"/>
    </source>
</evidence>
<dbReference type="Proteomes" id="UP000016223">
    <property type="component" value="Chromosome 1"/>
</dbReference>
<name>T1XHL9_VARPD</name>
<dbReference type="KEGG" id="vpd:VAPA_1c47780"/>
<dbReference type="AlphaFoldDB" id="T1XHL9"/>
<reference evidence="2 3" key="1">
    <citation type="submission" date="2012-10" db="EMBL/GenBank/DDBJ databases">
        <title>Genome sequence of Variovorax paradoxus B4.</title>
        <authorList>
            <person name="Schuldes J."/>
            <person name="Brandt U."/>
            <person name="Hiessl S."/>
            <person name="Wuebbeler J.H."/>
            <person name="Thuermer A."/>
            <person name="Steinbuechel A."/>
            <person name="Daniel R."/>
        </authorList>
    </citation>
    <scope>NUCLEOTIDE SEQUENCE [LARGE SCALE GENOMIC DNA]</scope>
    <source>
        <strain evidence="2 3">B4</strain>
    </source>
</reference>
<organism evidence="2 3">
    <name type="scientific">Variovorax paradoxus B4</name>
    <dbReference type="NCBI Taxonomy" id="1246301"/>
    <lineage>
        <taxon>Bacteria</taxon>
        <taxon>Pseudomonadati</taxon>
        <taxon>Pseudomonadota</taxon>
        <taxon>Betaproteobacteria</taxon>
        <taxon>Burkholderiales</taxon>
        <taxon>Comamonadaceae</taxon>
        <taxon>Variovorax</taxon>
    </lineage>
</organism>
<feature type="compositionally biased region" description="Low complexity" evidence="1">
    <location>
        <begin position="124"/>
        <end position="136"/>
    </location>
</feature>
<dbReference type="PANTHER" id="PTHR35810:SF1">
    <property type="entry name" value="CYTOPLASMIC PROTEIN"/>
    <property type="match status" value="1"/>
</dbReference>
<dbReference type="EMBL" id="CP003911">
    <property type="protein sequence ID" value="AGU51844.1"/>
    <property type="molecule type" value="Genomic_DNA"/>
</dbReference>
<protein>
    <submittedName>
        <fullName evidence="2">Uncharacterized protein</fullName>
    </submittedName>
</protein>
<gene>
    <name evidence="2" type="ORF">VAPA_1c47780</name>
</gene>
<feature type="compositionally biased region" description="Polar residues" evidence="1">
    <location>
        <begin position="138"/>
        <end position="149"/>
    </location>
</feature>
<proteinExistence type="predicted"/>
<accession>T1XHL9</accession>
<dbReference type="PANTHER" id="PTHR35810">
    <property type="entry name" value="CYTOPLASMIC PROTEIN-RELATED"/>
    <property type="match status" value="1"/>
</dbReference>
<dbReference type="HOGENOM" id="CLU_1531881_0_0_4"/>
<sequence length="175" mass="19261">MSAGEFLLDQTEDGRTRVECRFADETLWLSQAGMAALFQTSKQNVAKHLKAVFGEGELDADSVVNQWLTTAADGKAYRVAHYKLEAIFAVEMADAHALRSRRACALRKALINTGNRNHPPCSPSTTSTTRARSARSGCSKNSACPTRSSTTSAIRRPCWRPLRCGPCIRSASRRW</sequence>